<dbReference type="Proteomes" id="UP000799640">
    <property type="component" value="Unassembled WGS sequence"/>
</dbReference>
<dbReference type="Pfam" id="PF08982">
    <property type="entry name" value="AtaL"/>
    <property type="match status" value="1"/>
</dbReference>
<name>A0A6G1HM29_9PEZI</name>
<evidence type="ECO:0000313" key="2">
    <source>
        <dbReference type="Proteomes" id="UP000799640"/>
    </source>
</evidence>
<dbReference type="SUPFAM" id="SSF55961">
    <property type="entry name" value="Bet v1-like"/>
    <property type="match status" value="1"/>
</dbReference>
<keyword evidence="2" id="KW-1185">Reference proteome</keyword>
<sequence>MTAPEPTFTPINHIAYTAPLNPAGASPILTLPQVWAALQHKVNRAETFVPGAIRHTDILSHTTDQHGRAVTVREVTFREGNRRVRETCVFYPYMKVEFRQPDGSLVMNIVSEGPRGAEEGDLQMTYTFEWLHPEMSQGELAERKGKERAMAKMAVDSTIRVIRDMVRDGRIK</sequence>
<evidence type="ECO:0000313" key="1">
    <source>
        <dbReference type="EMBL" id="KAF2396916.1"/>
    </source>
</evidence>
<dbReference type="EMBL" id="ML996705">
    <property type="protein sequence ID" value="KAF2396916.1"/>
    <property type="molecule type" value="Genomic_DNA"/>
</dbReference>
<dbReference type="Gene3D" id="3.30.530.20">
    <property type="match status" value="1"/>
</dbReference>
<dbReference type="OrthoDB" id="2320332at2759"/>
<dbReference type="AlphaFoldDB" id="A0A6G1HM29"/>
<protein>
    <submittedName>
        <fullName evidence="1">DUF1857-domain-containing protein</fullName>
    </submittedName>
</protein>
<dbReference type="InterPro" id="IPR023393">
    <property type="entry name" value="START-like_dom_sf"/>
</dbReference>
<dbReference type="InterPro" id="IPR015075">
    <property type="entry name" value="AtaL"/>
</dbReference>
<proteinExistence type="predicted"/>
<reference evidence="1" key="1">
    <citation type="journal article" date="2020" name="Stud. Mycol.">
        <title>101 Dothideomycetes genomes: a test case for predicting lifestyles and emergence of pathogens.</title>
        <authorList>
            <person name="Haridas S."/>
            <person name="Albert R."/>
            <person name="Binder M."/>
            <person name="Bloem J."/>
            <person name="Labutti K."/>
            <person name="Salamov A."/>
            <person name="Andreopoulos B."/>
            <person name="Baker S."/>
            <person name="Barry K."/>
            <person name="Bills G."/>
            <person name="Bluhm B."/>
            <person name="Cannon C."/>
            <person name="Castanera R."/>
            <person name="Culley D."/>
            <person name="Daum C."/>
            <person name="Ezra D."/>
            <person name="Gonzalez J."/>
            <person name="Henrissat B."/>
            <person name="Kuo A."/>
            <person name="Liang C."/>
            <person name="Lipzen A."/>
            <person name="Lutzoni F."/>
            <person name="Magnuson J."/>
            <person name="Mondo S."/>
            <person name="Nolan M."/>
            <person name="Ohm R."/>
            <person name="Pangilinan J."/>
            <person name="Park H.-J."/>
            <person name="Ramirez L."/>
            <person name="Alfaro M."/>
            <person name="Sun H."/>
            <person name="Tritt A."/>
            <person name="Yoshinaga Y."/>
            <person name="Zwiers L.-H."/>
            <person name="Turgeon B."/>
            <person name="Goodwin S."/>
            <person name="Spatafora J."/>
            <person name="Crous P."/>
            <person name="Grigoriev I."/>
        </authorList>
    </citation>
    <scope>NUCLEOTIDE SEQUENCE</scope>
    <source>
        <strain evidence="1">CBS 262.69</strain>
    </source>
</reference>
<accession>A0A6G1HM29</accession>
<gene>
    <name evidence="1" type="ORF">EJ06DRAFT_482637</name>
</gene>
<organism evidence="1 2">
    <name type="scientific">Trichodelitschia bisporula</name>
    <dbReference type="NCBI Taxonomy" id="703511"/>
    <lineage>
        <taxon>Eukaryota</taxon>
        <taxon>Fungi</taxon>
        <taxon>Dikarya</taxon>
        <taxon>Ascomycota</taxon>
        <taxon>Pezizomycotina</taxon>
        <taxon>Dothideomycetes</taxon>
        <taxon>Dothideomycetes incertae sedis</taxon>
        <taxon>Phaeotrichales</taxon>
        <taxon>Phaeotrichaceae</taxon>
        <taxon>Trichodelitschia</taxon>
    </lineage>
</organism>